<dbReference type="InterPro" id="IPR010775">
    <property type="entry name" value="DUF1365"/>
</dbReference>
<sequence>MKVESSTPASFESAIYKGVVRHRRFTPRKHEFNYPIFMLLLKADEIPRVMQKFWQLGTNALRWARFSKRDYIGGKSEDFSRAVKSKIAEKLGIKAKEVNGDVYFLGHLRYFGLYFSPLNLYYLKQSEEFTYMLAEVSNTPWNEKHYYLVDLKQAQQHAKEFHVSPFIPMGQDYKWRVVPPSPDQERCLVHIDVLGKGESQDKIFEATLSLSRVTLNQKHLMHALAKTPIQTFSILTGIYWQALKLFIKRVPLHKHPNKKIEKIKKGIV</sequence>
<dbReference type="Pfam" id="PF07103">
    <property type="entry name" value="DUF1365"/>
    <property type="match status" value="1"/>
</dbReference>
<dbReference type="PANTHER" id="PTHR33973">
    <property type="entry name" value="OS07G0153300 PROTEIN"/>
    <property type="match status" value="1"/>
</dbReference>
<dbReference type="AlphaFoldDB" id="A0A2A5W732"/>
<organism evidence="1 2">
    <name type="scientific">OM182 bacterium MED-G28</name>
    <dbReference type="NCBI Taxonomy" id="1986256"/>
    <lineage>
        <taxon>Bacteria</taxon>
        <taxon>Pseudomonadati</taxon>
        <taxon>Pseudomonadota</taxon>
        <taxon>Gammaproteobacteria</taxon>
        <taxon>OMG group</taxon>
        <taxon>OM182 clade</taxon>
    </lineage>
</organism>
<proteinExistence type="predicted"/>
<evidence type="ECO:0000313" key="1">
    <source>
        <dbReference type="EMBL" id="PDH32335.1"/>
    </source>
</evidence>
<evidence type="ECO:0008006" key="3">
    <source>
        <dbReference type="Google" id="ProtNLM"/>
    </source>
</evidence>
<evidence type="ECO:0000313" key="2">
    <source>
        <dbReference type="Proteomes" id="UP000219329"/>
    </source>
</evidence>
<accession>A0A2A5W732</accession>
<dbReference type="EMBL" id="NTJZ01000018">
    <property type="protein sequence ID" value="PDH32335.1"/>
    <property type="molecule type" value="Genomic_DNA"/>
</dbReference>
<dbReference type="Proteomes" id="UP000219329">
    <property type="component" value="Unassembled WGS sequence"/>
</dbReference>
<name>A0A2A5W732_9GAMM</name>
<protein>
    <recommendedName>
        <fullName evidence="3">Chromosome partitioning protein ParA</fullName>
    </recommendedName>
</protein>
<reference evidence="1 2" key="1">
    <citation type="submission" date="2017-08" db="EMBL/GenBank/DDBJ databases">
        <title>Fine stratification of microbial communities through a metagenomic profile of the photic zone.</title>
        <authorList>
            <person name="Haro-Moreno J.M."/>
            <person name="Lopez-Perez M."/>
            <person name="De La Torre J."/>
            <person name="Picazo A."/>
            <person name="Camacho A."/>
            <person name="Rodriguez-Valera F."/>
        </authorList>
    </citation>
    <scope>NUCLEOTIDE SEQUENCE [LARGE SCALE GENOMIC DNA]</scope>
    <source>
        <strain evidence="1">MED-G28</strain>
    </source>
</reference>
<dbReference type="PANTHER" id="PTHR33973:SF4">
    <property type="entry name" value="OS07G0153300 PROTEIN"/>
    <property type="match status" value="1"/>
</dbReference>
<comment type="caution">
    <text evidence="1">The sequence shown here is derived from an EMBL/GenBank/DDBJ whole genome shotgun (WGS) entry which is preliminary data.</text>
</comment>
<gene>
    <name evidence="1" type="ORF">CNF02_12345</name>
</gene>